<dbReference type="PANTHER" id="PTHR21600">
    <property type="entry name" value="MITOCHONDRIAL RNA PSEUDOURIDINE SYNTHASE"/>
    <property type="match status" value="1"/>
</dbReference>
<dbReference type="GO" id="GO:0160141">
    <property type="term" value="F:23S rRNA pseudouridine(955/2504/2580) synthase activity"/>
    <property type="evidence" value="ECO:0007669"/>
    <property type="project" value="UniProtKB-EC"/>
</dbReference>
<feature type="active site" evidence="7">
    <location>
        <position position="178"/>
    </location>
</feature>
<dbReference type="EC" id="5.4.99.-" evidence="9"/>
<protein>
    <recommendedName>
        <fullName evidence="9">Pseudouridine synthase</fullName>
        <ecNumber evidence="9">5.4.99.-</ecNumber>
    </recommendedName>
</protein>
<evidence type="ECO:0000256" key="8">
    <source>
        <dbReference type="PROSITE-ProRule" id="PRU00182"/>
    </source>
</evidence>
<comment type="similarity">
    <text evidence="3 9">Belongs to the pseudouridine synthase RluA family.</text>
</comment>
<dbReference type="Pfam" id="PF01479">
    <property type="entry name" value="S4"/>
    <property type="match status" value="1"/>
</dbReference>
<sequence length="350" mass="39585">MPFTVFDTELSHINQAKYKQQFLLSLTTNNARMRAMSEEQQKVTWQTVDAEYAGQRIDNFLLARLKGVPKSLVYRILRKGEVRVNKKRAKPDYKLQAGDLVRIPPVRVTTATPLPSAKLDSVQQLEAQVLYEDDVLLVLNKPAGMAVHGGSGLQFGLIESLRALRPDAKHLELVHRLDRETSGCILISKRRSALRDLHEQLREKKMDKQYYALVRGQWQQHVSMVAAPLLKNTLKSGERVVRVDAAGKESQTRFRISERFADCTLVEASPVTGRTHQIRVHALHAGHPIAYDSKYGDQAFDEKLSGSGLQRLFLHAHQLRFQHPQTGATVTVNAPMDKALKQTLKYLRGL</sequence>
<evidence type="ECO:0000313" key="11">
    <source>
        <dbReference type="EMBL" id="SMQ65397.1"/>
    </source>
</evidence>
<dbReference type="AlphaFoldDB" id="A0A1Y6ES80"/>
<gene>
    <name evidence="11" type="ORF">SAMN06297229_1258</name>
</gene>
<evidence type="ECO:0000313" key="12">
    <source>
        <dbReference type="Proteomes" id="UP000194450"/>
    </source>
</evidence>
<organism evidence="11 12">
    <name type="scientific">Pseudidiomarina planktonica</name>
    <dbReference type="NCBI Taxonomy" id="1323738"/>
    <lineage>
        <taxon>Bacteria</taxon>
        <taxon>Pseudomonadati</taxon>
        <taxon>Pseudomonadota</taxon>
        <taxon>Gammaproteobacteria</taxon>
        <taxon>Alteromonadales</taxon>
        <taxon>Idiomarinaceae</taxon>
        <taxon>Pseudidiomarina</taxon>
    </lineage>
</organism>
<evidence type="ECO:0000256" key="9">
    <source>
        <dbReference type="RuleBase" id="RU362028"/>
    </source>
</evidence>
<dbReference type="GO" id="GO:0000455">
    <property type="term" value="P:enzyme-directed rRNA pseudouridine synthesis"/>
    <property type="evidence" value="ECO:0007669"/>
    <property type="project" value="TreeGrafter"/>
</dbReference>
<proteinExistence type="inferred from homology"/>
<dbReference type="PROSITE" id="PS01129">
    <property type="entry name" value="PSI_RLU"/>
    <property type="match status" value="1"/>
</dbReference>
<dbReference type="InterPro" id="IPR036986">
    <property type="entry name" value="S4_RNA-bd_sf"/>
</dbReference>
<dbReference type="GO" id="GO:0003723">
    <property type="term" value="F:RNA binding"/>
    <property type="evidence" value="ECO:0007669"/>
    <property type="project" value="UniProtKB-KW"/>
</dbReference>
<dbReference type="InterPro" id="IPR006145">
    <property type="entry name" value="PsdUridine_synth_RsuA/RluA"/>
</dbReference>
<comment type="catalytic activity">
    <reaction evidence="9">
        <text>a uridine in RNA = a pseudouridine in RNA</text>
        <dbReference type="Rhea" id="RHEA:48348"/>
        <dbReference type="Rhea" id="RHEA-COMP:12068"/>
        <dbReference type="Rhea" id="RHEA-COMP:12069"/>
        <dbReference type="ChEBI" id="CHEBI:65314"/>
        <dbReference type="ChEBI" id="CHEBI:65315"/>
    </reaction>
</comment>
<dbReference type="SUPFAM" id="SSF55120">
    <property type="entry name" value="Pseudouridine synthase"/>
    <property type="match status" value="1"/>
</dbReference>
<dbReference type="PROSITE" id="PS50889">
    <property type="entry name" value="S4"/>
    <property type="match status" value="1"/>
</dbReference>
<evidence type="ECO:0000256" key="5">
    <source>
        <dbReference type="ARBA" id="ARBA00022884"/>
    </source>
</evidence>
<evidence type="ECO:0000256" key="4">
    <source>
        <dbReference type="ARBA" id="ARBA00022552"/>
    </source>
</evidence>
<name>A0A1Y6ES80_9GAMM</name>
<keyword evidence="5 8" id="KW-0694">RNA-binding</keyword>
<dbReference type="Gene3D" id="3.30.2350.10">
    <property type="entry name" value="Pseudouridine synthase"/>
    <property type="match status" value="1"/>
</dbReference>
<accession>A0A1Y6ES80</accession>
<dbReference type="NCBIfam" id="TIGR00005">
    <property type="entry name" value="rluA_subfam"/>
    <property type="match status" value="1"/>
</dbReference>
<evidence type="ECO:0000259" key="10">
    <source>
        <dbReference type="SMART" id="SM00363"/>
    </source>
</evidence>
<feature type="domain" description="RNA-binding S4" evidence="10">
    <location>
        <begin position="55"/>
        <end position="115"/>
    </location>
</feature>
<reference evidence="12" key="1">
    <citation type="submission" date="2017-04" db="EMBL/GenBank/DDBJ databases">
        <authorList>
            <person name="Varghese N."/>
            <person name="Submissions S."/>
        </authorList>
    </citation>
    <scope>NUCLEOTIDE SEQUENCE [LARGE SCALE GENOMIC DNA]</scope>
</reference>
<dbReference type="PANTHER" id="PTHR21600:SF92">
    <property type="entry name" value="RIBOSOMAL LARGE SUBUNIT PSEUDOURIDINE SYNTHASE C"/>
    <property type="match status" value="1"/>
</dbReference>
<dbReference type="SMART" id="SM00363">
    <property type="entry name" value="S4"/>
    <property type="match status" value="1"/>
</dbReference>
<evidence type="ECO:0000256" key="6">
    <source>
        <dbReference type="ARBA" id="ARBA00023235"/>
    </source>
</evidence>
<comment type="catalytic activity">
    <reaction evidence="1">
        <text>uridine(955/2504/2580) in 23S rRNA = pseudouridine(955/2504/2580) in 23S rRNA</text>
        <dbReference type="Rhea" id="RHEA:42528"/>
        <dbReference type="Rhea" id="RHEA-COMP:10099"/>
        <dbReference type="Rhea" id="RHEA-COMP:10100"/>
        <dbReference type="ChEBI" id="CHEBI:65314"/>
        <dbReference type="ChEBI" id="CHEBI:65315"/>
        <dbReference type="EC" id="5.4.99.24"/>
    </reaction>
</comment>
<evidence type="ECO:0000256" key="2">
    <source>
        <dbReference type="ARBA" id="ARBA00002876"/>
    </source>
</evidence>
<keyword evidence="12" id="KW-1185">Reference proteome</keyword>
<dbReference type="FunFam" id="3.10.290.10:FF:000010">
    <property type="entry name" value="Pseudouridine synthase"/>
    <property type="match status" value="1"/>
</dbReference>
<dbReference type="CDD" id="cd02869">
    <property type="entry name" value="PseudoU_synth_RluA_like"/>
    <property type="match status" value="1"/>
</dbReference>
<evidence type="ECO:0000256" key="1">
    <source>
        <dbReference type="ARBA" id="ARBA00000381"/>
    </source>
</evidence>
<dbReference type="InterPro" id="IPR006225">
    <property type="entry name" value="PsdUridine_synth_RluC/D"/>
</dbReference>
<evidence type="ECO:0000256" key="7">
    <source>
        <dbReference type="PIRSR" id="PIRSR606225-1"/>
    </source>
</evidence>
<dbReference type="CDD" id="cd00165">
    <property type="entry name" value="S4"/>
    <property type="match status" value="1"/>
</dbReference>
<dbReference type="InterPro" id="IPR006224">
    <property type="entry name" value="PsdUridine_synth_RluA-like_CS"/>
</dbReference>
<keyword evidence="4" id="KW-0698">rRNA processing</keyword>
<dbReference type="InterPro" id="IPR020103">
    <property type="entry name" value="PsdUridine_synth_cat_dom_sf"/>
</dbReference>
<evidence type="ECO:0000256" key="3">
    <source>
        <dbReference type="ARBA" id="ARBA00010876"/>
    </source>
</evidence>
<dbReference type="Pfam" id="PF00849">
    <property type="entry name" value="PseudoU_synth_2"/>
    <property type="match status" value="1"/>
</dbReference>
<dbReference type="EMBL" id="FXWH01000001">
    <property type="protein sequence ID" value="SMQ65397.1"/>
    <property type="molecule type" value="Genomic_DNA"/>
</dbReference>
<keyword evidence="6 9" id="KW-0413">Isomerase</keyword>
<dbReference type="InterPro" id="IPR050188">
    <property type="entry name" value="RluA_PseudoU_synthase"/>
</dbReference>
<dbReference type="NCBIfam" id="NF008249">
    <property type="entry name" value="PRK11025.1"/>
    <property type="match status" value="1"/>
</dbReference>
<dbReference type="Gene3D" id="3.10.290.10">
    <property type="entry name" value="RNA-binding S4 domain"/>
    <property type="match status" value="1"/>
</dbReference>
<dbReference type="SUPFAM" id="SSF55174">
    <property type="entry name" value="Alpha-L RNA-binding motif"/>
    <property type="match status" value="1"/>
</dbReference>
<comment type="function">
    <text evidence="2">Responsible for synthesis of pseudouridine from uracil at positions 955, 2504 and 2580 in 23S ribosomal RNA.</text>
</comment>
<dbReference type="Proteomes" id="UP000194450">
    <property type="component" value="Unassembled WGS sequence"/>
</dbReference>
<dbReference type="InterPro" id="IPR002942">
    <property type="entry name" value="S4_RNA-bd"/>
</dbReference>